<gene>
    <name evidence="2" type="ORF">SAMN06893097_101278</name>
</gene>
<keyword evidence="3" id="KW-1185">Reference proteome</keyword>
<name>A0A285E8E7_9ACTN</name>
<feature type="transmembrane region" description="Helical" evidence="1">
    <location>
        <begin position="20"/>
        <end position="37"/>
    </location>
</feature>
<dbReference type="AlphaFoldDB" id="A0A285E8E7"/>
<dbReference type="Proteomes" id="UP000219514">
    <property type="component" value="Unassembled WGS sequence"/>
</dbReference>
<organism evidence="2 3">
    <name type="scientific">Geodermatophilus sabuli</name>
    <dbReference type="NCBI Taxonomy" id="1564158"/>
    <lineage>
        <taxon>Bacteria</taxon>
        <taxon>Bacillati</taxon>
        <taxon>Actinomycetota</taxon>
        <taxon>Actinomycetes</taxon>
        <taxon>Geodermatophilales</taxon>
        <taxon>Geodermatophilaceae</taxon>
        <taxon>Geodermatophilus</taxon>
    </lineage>
</organism>
<dbReference type="RefSeq" id="WP_097203713.1">
    <property type="nucleotide sequence ID" value="NZ_JACHXB010000001.1"/>
</dbReference>
<reference evidence="2 3" key="1">
    <citation type="submission" date="2017-09" db="EMBL/GenBank/DDBJ databases">
        <authorList>
            <person name="Ehlers B."/>
            <person name="Leendertz F.H."/>
        </authorList>
    </citation>
    <scope>NUCLEOTIDE SEQUENCE [LARGE SCALE GENOMIC DNA]</scope>
    <source>
        <strain evidence="2 3">DSM 46844</strain>
    </source>
</reference>
<sequence length="140" mass="13676">MPDRSAPAGPSGTGAGEPVSWPVVLGLGALALLFPLAELTGVADALGEAPTALLLLGLVAVVWIGGIALGRVPRPVLTSTLAGVTFGVVLVVLSLALGTGTDAEGAPVAAVAAFEVGRSAGLGALAGLLADAVQRRQPRR</sequence>
<accession>A0A285E8E7</accession>
<keyword evidence="1" id="KW-0472">Membrane</keyword>
<keyword evidence="1" id="KW-0812">Transmembrane</keyword>
<feature type="transmembrane region" description="Helical" evidence="1">
    <location>
        <begin position="109"/>
        <end position="130"/>
    </location>
</feature>
<evidence type="ECO:0000256" key="1">
    <source>
        <dbReference type="SAM" id="Phobius"/>
    </source>
</evidence>
<dbReference type="EMBL" id="OBDO01000001">
    <property type="protein sequence ID" value="SNX94484.1"/>
    <property type="molecule type" value="Genomic_DNA"/>
</dbReference>
<evidence type="ECO:0000313" key="2">
    <source>
        <dbReference type="EMBL" id="SNX94484.1"/>
    </source>
</evidence>
<feature type="transmembrane region" description="Helical" evidence="1">
    <location>
        <begin position="76"/>
        <end position="97"/>
    </location>
</feature>
<feature type="transmembrane region" description="Helical" evidence="1">
    <location>
        <begin position="49"/>
        <end position="69"/>
    </location>
</feature>
<keyword evidence="1" id="KW-1133">Transmembrane helix</keyword>
<proteinExistence type="predicted"/>
<protein>
    <submittedName>
        <fullName evidence="2">Uncharacterized protein</fullName>
    </submittedName>
</protein>
<evidence type="ECO:0000313" key="3">
    <source>
        <dbReference type="Proteomes" id="UP000219514"/>
    </source>
</evidence>